<protein>
    <recommendedName>
        <fullName evidence="3">thioredoxin-dependent peroxiredoxin</fullName>
        <ecNumber evidence="3">1.11.1.24</ecNumber>
    </recommendedName>
    <alternativeName>
        <fullName evidence="11">Bacterioferritin comigratory protein</fullName>
    </alternativeName>
    <alternativeName>
        <fullName evidence="9">Thioredoxin peroxidase</fullName>
    </alternativeName>
</protein>
<comment type="similarity">
    <text evidence="10">Belongs to the peroxiredoxin family. BCP/PrxQ subfamily.</text>
</comment>
<comment type="function">
    <text evidence="1">Thiol-specific peroxidase that catalyzes the reduction of hydrogen peroxide and organic hydroperoxides to water and alcohols, respectively. Plays a role in cell protection against oxidative stress by detoxifying peroxides and as sensor of hydrogen peroxide-mediated signaling events.</text>
</comment>
<keyword evidence="8" id="KW-0676">Redox-active center</keyword>
<keyword evidence="6" id="KW-0560">Oxidoreductase</keyword>
<feature type="active site" description="Cysteine sulfenic acid (-SOH) intermediate; for peroxidase activity" evidence="13">
    <location>
        <position position="48"/>
    </location>
</feature>
<evidence type="ECO:0000256" key="3">
    <source>
        <dbReference type="ARBA" id="ARBA00013017"/>
    </source>
</evidence>
<evidence type="ECO:0000256" key="7">
    <source>
        <dbReference type="ARBA" id="ARBA00023157"/>
    </source>
</evidence>
<dbReference type="Proteomes" id="UP000217065">
    <property type="component" value="Unassembled WGS sequence"/>
</dbReference>
<evidence type="ECO:0000256" key="4">
    <source>
        <dbReference type="ARBA" id="ARBA00022559"/>
    </source>
</evidence>
<dbReference type="PIRSF" id="PIRSF000239">
    <property type="entry name" value="AHPC"/>
    <property type="match status" value="1"/>
</dbReference>
<comment type="subunit">
    <text evidence="2">Monomer.</text>
</comment>
<evidence type="ECO:0000256" key="9">
    <source>
        <dbReference type="ARBA" id="ARBA00032824"/>
    </source>
</evidence>
<keyword evidence="5" id="KW-0049">Antioxidant</keyword>
<keyword evidence="16" id="KW-1185">Reference proteome</keyword>
<dbReference type="GO" id="GO:0045454">
    <property type="term" value="P:cell redox homeostasis"/>
    <property type="evidence" value="ECO:0007669"/>
    <property type="project" value="TreeGrafter"/>
</dbReference>
<evidence type="ECO:0000256" key="5">
    <source>
        <dbReference type="ARBA" id="ARBA00022862"/>
    </source>
</evidence>
<reference evidence="15 16" key="1">
    <citation type="submission" date="2017-07" db="EMBL/GenBank/DDBJ databases">
        <title>Tetzosporium hominis gen.nov. sp.nov.</title>
        <authorList>
            <person name="Tetz G."/>
            <person name="Tetz V."/>
        </authorList>
    </citation>
    <scope>NUCLEOTIDE SEQUENCE [LARGE SCALE GENOMIC DNA]</scope>
    <source>
        <strain evidence="15 16">VT-49</strain>
    </source>
</reference>
<evidence type="ECO:0000256" key="10">
    <source>
        <dbReference type="ARBA" id="ARBA00038489"/>
    </source>
</evidence>
<dbReference type="RefSeq" id="WP_094944791.1">
    <property type="nucleotide sequence ID" value="NZ_NOKQ01000348.1"/>
</dbReference>
<keyword evidence="4 15" id="KW-0575">Peroxidase</keyword>
<dbReference type="EC" id="1.11.1.24" evidence="3"/>
<keyword evidence="7" id="KW-1015">Disulfide bond</keyword>
<dbReference type="GO" id="GO:0005737">
    <property type="term" value="C:cytoplasm"/>
    <property type="evidence" value="ECO:0007669"/>
    <property type="project" value="TreeGrafter"/>
</dbReference>
<evidence type="ECO:0000256" key="6">
    <source>
        <dbReference type="ARBA" id="ARBA00023002"/>
    </source>
</evidence>
<dbReference type="FunFam" id="3.40.30.10:FF:000007">
    <property type="entry name" value="Thioredoxin-dependent thiol peroxidase"/>
    <property type="match status" value="1"/>
</dbReference>
<organism evidence="15 16">
    <name type="scientific">Tetzosporium hominis</name>
    <dbReference type="NCBI Taxonomy" id="2020506"/>
    <lineage>
        <taxon>Bacteria</taxon>
        <taxon>Bacillati</taxon>
        <taxon>Bacillota</taxon>
        <taxon>Bacilli</taxon>
        <taxon>Bacillales</taxon>
        <taxon>Caryophanaceae</taxon>
        <taxon>Tetzosporium</taxon>
    </lineage>
</organism>
<dbReference type="PANTHER" id="PTHR42801:SF4">
    <property type="entry name" value="AHPC_TSA FAMILY PROTEIN"/>
    <property type="match status" value="1"/>
</dbReference>
<evidence type="ECO:0000256" key="13">
    <source>
        <dbReference type="PIRSR" id="PIRSR000239-1"/>
    </source>
</evidence>
<comment type="caution">
    <text evidence="15">The sequence shown here is derived from an EMBL/GenBank/DDBJ whole genome shotgun (WGS) entry which is preliminary data.</text>
</comment>
<evidence type="ECO:0000256" key="2">
    <source>
        <dbReference type="ARBA" id="ARBA00011245"/>
    </source>
</evidence>
<dbReference type="InterPro" id="IPR036249">
    <property type="entry name" value="Thioredoxin-like_sf"/>
</dbReference>
<sequence length="162" mass="18424">MTETLLEGLKAPQFSLLDEKGTTINLEDYAGKQYVILYFYPRDSTPGCTTEACDFRDLYPQFTDMNAVVLGVSTDSAKKHQNFINKNNLPFPLLVDEDAAVSKEYGVWKTKKMYGKEFEGIERSTFLISPTGEVVKEWRQVKVPGHVEDVKNTLDQLQKETT</sequence>
<evidence type="ECO:0000313" key="15">
    <source>
        <dbReference type="EMBL" id="OZS76810.1"/>
    </source>
</evidence>
<dbReference type="GO" id="GO:0034599">
    <property type="term" value="P:cellular response to oxidative stress"/>
    <property type="evidence" value="ECO:0007669"/>
    <property type="project" value="TreeGrafter"/>
</dbReference>
<gene>
    <name evidence="15" type="ORF">CF394_15175</name>
</gene>
<dbReference type="NCBIfam" id="NF006960">
    <property type="entry name" value="PRK09437.1"/>
    <property type="match status" value="1"/>
</dbReference>
<dbReference type="InterPro" id="IPR050924">
    <property type="entry name" value="Peroxiredoxin_BCP/PrxQ"/>
</dbReference>
<dbReference type="InterPro" id="IPR013766">
    <property type="entry name" value="Thioredoxin_domain"/>
</dbReference>
<proteinExistence type="inferred from homology"/>
<dbReference type="Gene3D" id="3.40.30.10">
    <property type="entry name" value="Glutaredoxin"/>
    <property type="match status" value="1"/>
</dbReference>
<dbReference type="AlphaFoldDB" id="A0A264VZP6"/>
<dbReference type="OrthoDB" id="9812811at2"/>
<dbReference type="GO" id="GO:0008379">
    <property type="term" value="F:thioredoxin peroxidase activity"/>
    <property type="evidence" value="ECO:0007669"/>
    <property type="project" value="TreeGrafter"/>
</dbReference>
<name>A0A264VZP6_9BACL</name>
<comment type="catalytic activity">
    <reaction evidence="12">
        <text>a hydroperoxide + [thioredoxin]-dithiol = an alcohol + [thioredoxin]-disulfide + H2O</text>
        <dbReference type="Rhea" id="RHEA:62620"/>
        <dbReference type="Rhea" id="RHEA-COMP:10698"/>
        <dbReference type="Rhea" id="RHEA-COMP:10700"/>
        <dbReference type="ChEBI" id="CHEBI:15377"/>
        <dbReference type="ChEBI" id="CHEBI:29950"/>
        <dbReference type="ChEBI" id="CHEBI:30879"/>
        <dbReference type="ChEBI" id="CHEBI:35924"/>
        <dbReference type="ChEBI" id="CHEBI:50058"/>
        <dbReference type="EC" id="1.11.1.24"/>
    </reaction>
</comment>
<evidence type="ECO:0000259" key="14">
    <source>
        <dbReference type="PROSITE" id="PS51352"/>
    </source>
</evidence>
<dbReference type="EMBL" id="NOKQ01000348">
    <property type="protein sequence ID" value="OZS76810.1"/>
    <property type="molecule type" value="Genomic_DNA"/>
</dbReference>
<evidence type="ECO:0000256" key="11">
    <source>
        <dbReference type="ARBA" id="ARBA00041373"/>
    </source>
</evidence>
<evidence type="ECO:0000256" key="12">
    <source>
        <dbReference type="ARBA" id="ARBA00049091"/>
    </source>
</evidence>
<feature type="domain" description="Thioredoxin" evidence="14">
    <location>
        <begin position="5"/>
        <end position="159"/>
    </location>
</feature>
<evidence type="ECO:0000256" key="1">
    <source>
        <dbReference type="ARBA" id="ARBA00003330"/>
    </source>
</evidence>
<dbReference type="CDD" id="cd03017">
    <property type="entry name" value="PRX_BCP"/>
    <property type="match status" value="1"/>
</dbReference>
<accession>A0A264VZP6</accession>
<dbReference type="InterPro" id="IPR000866">
    <property type="entry name" value="AhpC/TSA"/>
</dbReference>
<dbReference type="Pfam" id="PF00578">
    <property type="entry name" value="AhpC-TSA"/>
    <property type="match status" value="1"/>
</dbReference>
<dbReference type="InterPro" id="IPR024706">
    <property type="entry name" value="Peroxiredoxin_AhpC-typ"/>
</dbReference>
<evidence type="ECO:0000256" key="8">
    <source>
        <dbReference type="ARBA" id="ARBA00023284"/>
    </source>
</evidence>
<dbReference type="SUPFAM" id="SSF52833">
    <property type="entry name" value="Thioredoxin-like"/>
    <property type="match status" value="1"/>
</dbReference>
<dbReference type="PANTHER" id="PTHR42801">
    <property type="entry name" value="THIOREDOXIN-DEPENDENT PEROXIDE REDUCTASE"/>
    <property type="match status" value="1"/>
</dbReference>
<dbReference type="PROSITE" id="PS51352">
    <property type="entry name" value="THIOREDOXIN_2"/>
    <property type="match status" value="1"/>
</dbReference>
<evidence type="ECO:0000313" key="16">
    <source>
        <dbReference type="Proteomes" id="UP000217065"/>
    </source>
</evidence>